<dbReference type="SUPFAM" id="SSF52743">
    <property type="entry name" value="Subtilisin-like"/>
    <property type="match status" value="1"/>
</dbReference>
<protein>
    <submittedName>
        <fullName evidence="8">S8 family serine peptidase</fullName>
    </submittedName>
</protein>
<gene>
    <name evidence="8" type="ORF">ACFFV7_13335</name>
</gene>
<sequence length="1039" mass="108875">MIANKALAAALVATTVGVVPVPGGQADLGQGPDAAGVTLITGDRVVVTGRGFRVLPGPGRRVGFTRQVQDGHLYVIPSDARPLVAANTLDRRLFDVTQLLAWRYGDADRADIPLIVQSSERTARQSDGLGMSTMRVPKADAVRTWRDLVTGARTIEAGATKLWLDGRRSYTLDRSARQIGATEAWKQGMTGKGVTVAVLDSGYDPDHPDLKGVVTQERNFTDDPDIRDRTGHGTHVASIIAGADANYRGIAPGASLAVGKVGTELGLTESAILAGMTWAATEVKAKIVNLSFGAPDTLDLDPVEQAVNTLSERTGTLFVVAAGNAGTEVFSPGSADAALTVGSVDRQDGVAVSSGSGPRTGDHAVKPDITAPGVGIVAAKAGGTGDDVHVAMSGTSMAAPHVAGAAAILAQLHPDWTGQRLKAALTGAAAATPGVTPYRQGTGRVDVVRALAQQVVAVPDRLWAYFPWDGPDGRVTTGTVTYENAGDTPVDLDLTADGDVLRLSAQQLRVPAGGRAAVTVTIDGKDRATGEHVGTIVARSGATVIRTLAGAFVEPESHDVTIRAVDRNGGPAEAAFAQLYDPRTGDTRDVRFTDGVARLRLPKSEWRLYTEIEDGTSGTTMAHLRLDLGADRQVTIDAREGRRAAFSVDDPDATQRDFVDVGLADGVWQYGYTSWQRPGLGTFVVPARAPGLRYMMRTLWDSRTRTPSPYVYDLVKTYADGLPDDPAYAARRADLAKVTATYRASATAATGTPFFGARFAEDKAVFMESPAQDVRLPGTLVHYRTPGLVWDSALQVGTSVLADDGTQLVRGSTTEVWNAAVTGPSAPAASRTGDELTVPVGDLFADGVAGHRGADDAATGTATLATGGRTLAETDLAGCATERPGDCVLRAVVPPEAATYTVKVSARRQVPHSALSTAVEARWTFRSARTGEERALPPAAVRLTPAGLDDHNRARPGSGTPLTLAVERPPGTPPGAATPVRLEASADDGRTWRPVPVTRSVRGWTALIRNPRGPGFVSLRATLPGGRLTQTIIRAYAVS</sequence>
<feature type="active site" description="Charge relay system" evidence="5">
    <location>
        <position position="232"/>
    </location>
</feature>
<feature type="domain" description="Peptidase S8/S53" evidence="7">
    <location>
        <begin position="191"/>
        <end position="443"/>
    </location>
</feature>
<feature type="region of interest" description="Disordered" evidence="6">
    <location>
        <begin position="946"/>
        <end position="980"/>
    </location>
</feature>
<dbReference type="PROSITE" id="PS00138">
    <property type="entry name" value="SUBTILASE_SER"/>
    <property type="match status" value="1"/>
</dbReference>
<dbReference type="InterPro" id="IPR000209">
    <property type="entry name" value="Peptidase_S8/S53_dom"/>
</dbReference>
<dbReference type="InterPro" id="IPR036852">
    <property type="entry name" value="Peptidase_S8/S53_dom_sf"/>
</dbReference>
<dbReference type="PANTHER" id="PTHR43806">
    <property type="entry name" value="PEPTIDASE S8"/>
    <property type="match status" value="1"/>
</dbReference>
<evidence type="ECO:0000256" key="3">
    <source>
        <dbReference type="ARBA" id="ARBA00022801"/>
    </source>
</evidence>
<evidence type="ECO:0000256" key="2">
    <source>
        <dbReference type="ARBA" id="ARBA00022670"/>
    </source>
</evidence>
<accession>A0ABV5ICD4</accession>
<evidence type="ECO:0000313" key="8">
    <source>
        <dbReference type="EMBL" id="MFB9202176.1"/>
    </source>
</evidence>
<keyword evidence="4 5" id="KW-0720">Serine protease</keyword>
<comment type="similarity">
    <text evidence="1 5">Belongs to the peptidase S8 family.</text>
</comment>
<keyword evidence="9" id="KW-1185">Reference proteome</keyword>
<dbReference type="PANTHER" id="PTHR43806:SF11">
    <property type="entry name" value="CEREVISIN-RELATED"/>
    <property type="match status" value="1"/>
</dbReference>
<evidence type="ECO:0000259" key="7">
    <source>
        <dbReference type="Pfam" id="PF00082"/>
    </source>
</evidence>
<dbReference type="EMBL" id="JBHMEI010000006">
    <property type="protein sequence ID" value="MFB9202176.1"/>
    <property type="molecule type" value="Genomic_DNA"/>
</dbReference>
<evidence type="ECO:0000256" key="5">
    <source>
        <dbReference type="PROSITE-ProRule" id="PRU01240"/>
    </source>
</evidence>
<organism evidence="8 9">
    <name type="scientific">Nonomuraea spiralis</name>
    <dbReference type="NCBI Taxonomy" id="46182"/>
    <lineage>
        <taxon>Bacteria</taxon>
        <taxon>Bacillati</taxon>
        <taxon>Actinomycetota</taxon>
        <taxon>Actinomycetes</taxon>
        <taxon>Streptosporangiales</taxon>
        <taxon>Streptosporangiaceae</taxon>
        <taxon>Nonomuraea</taxon>
    </lineage>
</organism>
<feature type="region of interest" description="Disordered" evidence="6">
    <location>
        <begin position="349"/>
        <end position="368"/>
    </location>
</feature>
<dbReference type="PROSITE" id="PS51892">
    <property type="entry name" value="SUBTILASE"/>
    <property type="match status" value="1"/>
</dbReference>
<feature type="active site" description="Charge relay system" evidence="5">
    <location>
        <position position="396"/>
    </location>
</feature>
<evidence type="ECO:0000313" key="9">
    <source>
        <dbReference type="Proteomes" id="UP001589647"/>
    </source>
</evidence>
<comment type="caution">
    <text evidence="8">The sequence shown here is derived from an EMBL/GenBank/DDBJ whole genome shotgun (WGS) entry which is preliminary data.</text>
</comment>
<reference evidence="8 9" key="1">
    <citation type="submission" date="2024-09" db="EMBL/GenBank/DDBJ databases">
        <authorList>
            <person name="Sun Q."/>
            <person name="Mori K."/>
        </authorList>
    </citation>
    <scope>NUCLEOTIDE SEQUENCE [LARGE SCALE GENOMIC DNA]</scope>
    <source>
        <strain evidence="8 9">CCM 3426</strain>
    </source>
</reference>
<proteinExistence type="inferred from homology"/>
<dbReference type="PROSITE" id="PS00137">
    <property type="entry name" value="SUBTILASE_HIS"/>
    <property type="match status" value="1"/>
</dbReference>
<name>A0ABV5ICD4_9ACTN</name>
<evidence type="ECO:0000256" key="4">
    <source>
        <dbReference type="ARBA" id="ARBA00022825"/>
    </source>
</evidence>
<dbReference type="InterPro" id="IPR023828">
    <property type="entry name" value="Peptidase_S8_Ser-AS"/>
</dbReference>
<keyword evidence="2 5" id="KW-0645">Protease</keyword>
<dbReference type="Gene3D" id="3.40.50.200">
    <property type="entry name" value="Peptidase S8/S53 domain"/>
    <property type="match status" value="1"/>
</dbReference>
<evidence type="ECO:0000256" key="6">
    <source>
        <dbReference type="SAM" id="MobiDB-lite"/>
    </source>
</evidence>
<dbReference type="InterPro" id="IPR015500">
    <property type="entry name" value="Peptidase_S8_subtilisin-rel"/>
</dbReference>
<dbReference type="InterPro" id="IPR050131">
    <property type="entry name" value="Peptidase_S8_subtilisin-like"/>
</dbReference>
<dbReference type="Proteomes" id="UP001589647">
    <property type="component" value="Unassembled WGS sequence"/>
</dbReference>
<feature type="active site" description="Charge relay system" evidence="5">
    <location>
        <position position="200"/>
    </location>
</feature>
<dbReference type="RefSeq" id="WP_189647079.1">
    <property type="nucleotide sequence ID" value="NZ_BMRC01000004.1"/>
</dbReference>
<dbReference type="Pfam" id="PF00082">
    <property type="entry name" value="Peptidase_S8"/>
    <property type="match status" value="1"/>
</dbReference>
<evidence type="ECO:0000256" key="1">
    <source>
        <dbReference type="ARBA" id="ARBA00011073"/>
    </source>
</evidence>
<dbReference type="PRINTS" id="PR00723">
    <property type="entry name" value="SUBTILISIN"/>
</dbReference>
<keyword evidence="3 5" id="KW-0378">Hydrolase</keyword>
<dbReference type="InterPro" id="IPR022398">
    <property type="entry name" value="Peptidase_S8_His-AS"/>
</dbReference>